<dbReference type="PANTHER" id="PTHR14690">
    <property type="entry name" value="IQ MOTIF CONTAINING WITH AAA DOMAIN 1"/>
    <property type="match status" value="1"/>
</dbReference>
<comment type="caution">
    <text evidence="2">The sequence shown here is derived from an EMBL/GenBank/DDBJ whole genome shotgun (WGS) entry which is preliminary data.</text>
</comment>
<accession>A0ABQ9GFS9</accession>
<evidence type="ECO:0000313" key="2">
    <source>
        <dbReference type="EMBL" id="KAJ8870476.1"/>
    </source>
</evidence>
<feature type="compositionally biased region" description="Acidic residues" evidence="1">
    <location>
        <begin position="1364"/>
        <end position="1377"/>
    </location>
</feature>
<feature type="compositionally biased region" description="Acidic residues" evidence="1">
    <location>
        <begin position="292"/>
        <end position="319"/>
    </location>
</feature>
<dbReference type="InterPro" id="IPR052267">
    <property type="entry name" value="N-DRC_Component"/>
</dbReference>
<dbReference type="EMBL" id="JARBHB010000013">
    <property type="protein sequence ID" value="KAJ8870476.1"/>
    <property type="molecule type" value="Genomic_DNA"/>
</dbReference>
<evidence type="ECO:0000256" key="1">
    <source>
        <dbReference type="SAM" id="MobiDB-lite"/>
    </source>
</evidence>
<feature type="compositionally biased region" description="Low complexity" evidence="1">
    <location>
        <begin position="1392"/>
        <end position="1402"/>
    </location>
</feature>
<protein>
    <submittedName>
        <fullName evidence="2">Uncharacterized protein</fullName>
    </submittedName>
</protein>
<organism evidence="2 3">
    <name type="scientific">Dryococelus australis</name>
    <dbReference type="NCBI Taxonomy" id="614101"/>
    <lineage>
        <taxon>Eukaryota</taxon>
        <taxon>Metazoa</taxon>
        <taxon>Ecdysozoa</taxon>
        <taxon>Arthropoda</taxon>
        <taxon>Hexapoda</taxon>
        <taxon>Insecta</taxon>
        <taxon>Pterygota</taxon>
        <taxon>Neoptera</taxon>
        <taxon>Polyneoptera</taxon>
        <taxon>Phasmatodea</taxon>
        <taxon>Verophasmatodea</taxon>
        <taxon>Anareolatae</taxon>
        <taxon>Phasmatidae</taxon>
        <taxon>Eurycanthinae</taxon>
        <taxon>Dryococelus</taxon>
    </lineage>
</organism>
<evidence type="ECO:0000313" key="3">
    <source>
        <dbReference type="Proteomes" id="UP001159363"/>
    </source>
</evidence>
<dbReference type="Proteomes" id="UP001159363">
    <property type="component" value="Chromosome 12"/>
</dbReference>
<dbReference type="PANTHER" id="PTHR14690:SF0">
    <property type="entry name" value="IQ MOTIF CONTAINING WITH AAA DOMAIN 1"/>
    <property type="match status" value="1"/>
</dbReference>
<keyword evidence="3" id="KW-1185">Reference proteome</keyword>
<gene>
    <name evidence="2" type="ORF">PR048_029498</name>
</gene>
<sequence length="2020" mass="227127">MMGCWKREIPEKTRRPPASYGTILYLLNLHNCTFTLHLSLDHTLFDKPDFLLASSYLLRTARLRARVTQVTGERAASPYVSNDRPLTYLSSKAARGRGAIAPGFLHVGIVPHNAAGWRIFSGISPPPPPSLVFKRFSIFTSLHFTSPSSALKTSMLRAAQFSHLPCGNFHLLTVFEDLLFTLSLRTNVLVLQYKSLETDVTVDSAIECSPMFEMLDDMRETFSSDESLRQCPSTGSQQMMSSMHPAASMVTVSADDYGKTVNAKDGMIESVYTDEHTTPATKKCKLGIYDETGSEDDHEDSIDEDNADSDSVEDDDDSLGDPTYFSNDPSTRDAKKAEDRGTLLIIIVIKSLSWRYNNAVTTQAFRPLLRANTGPHRSTTTPHPKLHDPDKKGVCVERHAFRATGRNTCGLYTFMAVGKLPVATGTKEEKKRRLFEVAYFIYSIVALLRSHLWDPKVRYTLQPYAYKNPLCMKFKVPCNHKNITFKCAAIQIEEFKCAAIQIKDVIENRKLMYITTDKIQQDIIYLARLLGPTEPPRRGRFNPRPTTRNSKVSVTYILVSMKTNLLVRVYKEYFMNTFSISRKRLENLNKVLVKGGTPNEKKEMEIESLLNSEPKKDSLRKFLNGLPASESHYNRKNSHLKDNAVYELASKDDVNTMSFCFDMQKVQPLPKTPIQDAYYARQISLYNLCIVLMNAREPSFFTWSKTQSERGALEVGSALFEYLTKLTIPLNIHTPMLFCDDTRKHNIFTTKEQYYDIFKKHGALKILGAYWVLYDVKSLEESHKNLQGIQSLKRIIIKRVQKSECKIITHEYYSIETGQEKHIVVRKRGKELPPDKDTWPTTKGKVHDCHRTLKSKLSRESFREKKKARWCCGQRIRLPPRRTGFDSRRGRSRIFARGNRARMMPLVGGVFSGNFRFHGPFHSGAAPYSARFTFIGSQDLAVTRRPKFFTFPAILATCVDPLVVTSLAWLDNAVRPWHLDGRNTACVADLRTRFKNAMFGHFHVAKIGDMLQMRGVYGLNCIQQRISGRCFVRLPFVNDDVSEHAVPCLLVTRSTLDAADMRPSASMRGVGRRLRRTALDDSSGGTLAKEDIFRLRAEYAVVAARLADMYDGTALVQIRPLVLQLLETCVGASYLPAPPPPPPTAGTSLVCGPLAVWKYCLPSTCIQDVSTSGKHSLHLEYGKFLYEYRSANASFHIGQRMLRMSHRLDHVTVECHRNELNICESLSSALKEMFKTLSTSTNTCINPLLHGHPDTLMKSWKHHDCFATRHNAFMDGAHIVHWGRIIELKEELVTMESSEIVYEDNVLQKMMITPLDLQIRVGRILRRTREKERRAFLESVEAFMKEMQPPVEEILTEEIVDESTLEGEAAEAAEDTPLDSHTGVTAEDAARESGAPEPGDGAAEAEDSSTPVPVDAEVAEEDPASQAVKDVTTGGMAASTAGEDMAVEPVTRGLEEGGIYGEIATSVQDDTRLEREGVAREATGGGVRQEVTPGVEELVMLERRHAVAMDKIMALPDNTDMTVQEAILLIQTHERARHVRRSFQRKLAKGAIRELVKFRIESPEIFHKSTIAIMAAWRGFSVRRKLGEREKRLGLLVGFYMPHWISEEQQKKVPEVQRHRYEIQEQQQRDYEETQVKVPEVQRHRGRGGVVVRLHASHQGQLCSLSGKEILTRGNRAGRCRWSAGFIGDLPFPRAGHSGAAPFSPRFTPIGSQDLDGVSRPNHLTLSRALTGVVNQKRGASCRRDGLRPETASSRFTSNATELIFKAFVRVETESKKQRNSFIARLTPKQQQISLATHSWKFTSQWRMLTSGNDVYSWRLFSSLSFCPWFTHEPLKMIVLQLTLRHVCNGVPRSLFGSGRNMSTVISHLPHPRGPCGMLVRRLSPPAPLGEPGSIPGGVAPGFSYAGIVPYDAAGRRVFSGPSRFPQPFHSGAAPYSPRLSRPQFSEPSRFLPPPPPICLSPLWLLALDMNCNNGTFLIGRYVLLCTGHTIQATSYATSQIEDPVTERVDDCKPRQTGAS</sequence>
<reference evidence="2 3" key="1">
    <citation type="submission" date="2023-02" db="EMBL/GenBank/DDBJ databases">
        <title>LHISI_Scaffold_Assembly.</title>
        <authorList>
            <person name="Stuart O.P."/>
            <person name="Cleave R."/>
            <person name="Magrath M.J.L."/>
            <person name="Mikheyev A.S."/>
        </authorList>
    </citation>
    <scope>NUCLEOTIDE SEQUENCE [LARGE SCALE GENOMIC DNA]</scope>
    <source>
        <strain evidence="2">Daus_M_001</strain>
        <tissue evidence="2">Leg muscle</tissue>
    </source>
</reference>
<proteinExistence type="predicted"/>
<name>A0ABQ9GFS9_9NEOP</name>
<feature type="region of interest" description="Disordered" evidence="1">
    <location>
        <begin position="1364"/>
        <end position="1445"/>
    </location>
</feature>
<feature type="region of interest" description="Disordered" evidence="1">
    <location>
        <begin position="290"/>
        <end position="336"/>
    </location>
</feature>
<dbReference type="PROSITE" id="PS50096">
    <property type="entry name" value="IQ"/>
    <property type="match status" value="1"/>
</dbReference>